<dbReference type="EMBL" id="VLLB01000002">
    <property type="protein sequence ID" value="TWI67327.1"/>
    <property type="molecule type" value="Genomic_DNA"/>
</dbReference>
<dbReference type="Proteomes" id="UP000318431">
    <property type="component" value="Unassembled WGS sequence"/>
</dbReference>
<evidence type="ECO:0000313" key="1">
    <source>
        <dbReference type="EMBL" id="TWI67327.1"/>
    </source>
</evidence>
<evidence type="ECO:0000313" key="2">
    <source>
        <dbReference type="Proteomes" id="UP000318431"/>
    </source>
</evidence>
<reference evidence="1 2" key="1">
    <citation type="journal article" date="2015" name="Stand. Genomic Sci.">
        <title>Genomic Encyclopedia of Bacterial and Archaeal Type Strains, Phase III: the genomes of soil and plant-associated and newly described type strains.</title>
        <authorList>
            <person name="Whitman W.B."/>
            <person name="Woyke T."/>
            <person name="Klenk H.P."/>
            <person name="Zhou Y."/>
            <person name="Lilburn T.G."/>
            <person name="Beck B.J."/>
            <person name="De Vos P."/>
            <person name="Vandamme P."/>
            <person name="Eisen J.A."/>
            <person name="Garrity G."/>
            <person name="Hugenholtz P."/>
            <person name="Kyrpides N.C."/>
        </authorList>
    </citation>
    <scope>NUCLEOTIDE SEQUENCE [LARGE SCALE GENOMIC DNA]</scope>
    <source>
        <strain evidence="1 2">CGMCC 1.10822</strain>
    </source>
</reference>
<comment type="caution">
    <text evidence="1">The sequence shown here is derived from an EMBL/GenBank/DDBJ whole genome shotgun (WGS) entry which is preliminary data.</text>
</comment>
<name>A0A562RE14_9BURK</name>
<dbReference type="AlphaFoldDB" id="A0A562RE14"/>
<keyword evidence="2" id="KW-1185">Reference proteome</keyword>
<sequence length="109" mass="11773">MNAAPPRHCRPAATRGRAVLWIVALLFLFQMLGATHHDHEVAAKSLHCVSCALHAQPHAAPPAMAVHPAPAGWMLLHPVLTVDRVAPAAQAARWLLPPPHAPPSFLHRQ</sequence>
<organism evidence="1 2">
    <name type="scientific">Pseudoduganella lurida</name>
    <dbReference type="NCBI Taxonomy" id="1036180"/>
    <lineage>
        <taxon>Bacteria</taxon>
        <taxon>Pseudomonadati</taxon>
        <taxon>Pseudomonadota</taxon>
        <taxon>Betaproteobacteria</taxon>
        <taxon>Burkholderiales</taxon>
        <taxon>Oxalobacteraceae</taxon>
        <taxon>Telluria group</taxon>
        <taxon>Pseudoduganella</taxon>
    </lineage>
</organism>
<dbReference type="RefSeq" id="WP_145648140.1">
    <property type="nucleotide sequence ID" value="NZ_VLLB01000002.1"/>
</dbReference>
<protein>
    <submittedName>
        <fullName evidence="1">Uncharacterized protein</fullName>
    </submittedName>
</protein>
<dbReference type="OrthoDB" id="8781278at2"/>
<gene>
    <name evidence="1" type="ORF">IP91_01440</name>
</gene>
<proteinExistence type="predicted"/>
<accession>A0A562RE14</accession>